<dbReference type="InterPro" id="IPR050366">
    <property type="entry name" value="BP-dependent_transpt_permease"/>
</dbReference>
<feature type="transmembrane region" description="Helical" evidence="7">
    <location>
        <begin position="240"/>
        <end position="262"/>
    </location>
</feature>
<dbReference type="Pfam" id="PF00528">
    <property type="entry name" value="BPD_transp_1"/>
    <property type="match status" value="1"/>
</dbReference>
<name>A0A9D9E9E3_9SPIR</name>
<dbReference type="InterPro" id="IPR000515">
    <property type="entry name" value="MetI-like"/>
</dbReference>
<evidence type="ECO:0000259" key="8">
    <source>
        <dbReference type="PROSITE" id="PS50928"/>
    </source>
</evidence>
<feature type="transmembrane region" description="Helical" evidence="7">
    <location>
        <begin position="108"/>
        <end position="129"/>
    </location>
</feature>
<protein>
    <submittedName>
        <fullName evidence="9">ABC transporter permease</fullName>
    </submittedName>
</protein>
<evidence type="ECO:0000256" key="1">
    <source>
        <dbReference type="ARBA" id="ARBA00004651"/>
    </source>
</evidence>
<evidence type="ECO:0000256" key="5">
    <source>
        <dbReference type="ARBA" id="ARBA00022989"/>
    </source>
</evidence>
<evidence type="ECO:0000256" key="3">
    <source>
        <dbReference type="ARBA" id="ARBA00022475"/>
    </source>
</evidence>
<keyword evidence="4 7" id="KW-0812">Transmembrane</keyword>
<dbReference type="AlphaFoldDB" id="A0A9D9E9E3"/>
<evidence type="ECO:0000313" key="10">
    <source>
        <dbReference type="Proteomes" id="UP000823633"/>
    </source>
</evidence>
<keyword evidence="6 7" id="KW-0472">Membrane</keyword>
<comment type="subcellular location">
    <subcellularLocation>
        <location evidence="1 7">Cell membrane</location>
        <topology evidence="1 7">Multi-pass membrane protein</topology>
    </subcellularLocation>
</comment>
<reference evidence="9" key="2">
    <citation type="journal article" date="2021" name="PeerJ">
        <title>Extensive microbial diversity within the chicken gut microbiome revealed by metagenomics and culture.</title>
        <authorList>
            <person name="Gilroy R."/>
            <person name="Ravi A."/>
            <person name="Getino M."/>
            <person name="Pursley I."/>
            <person name="Horton D.L."/>
            <person name="Alikhan N.F."/>
            <person name="Baker D."/>
            <person name="Gharbi K."/>
            <person name="Hall N."/>
            <person name="Watson M."/>
            <person name="Adriaenssens E.M."/>
            <person name="Foster-Nyarko E."/>
            <person name="Jarju S."/>
            <person name="Secka A."/>
            <person name="Antonio M."/>
            <person name="Oren A."/>
            <person name="Chaudhuri R.R."/>
            <person name="La Ragione R."/>
            <person name="Hildebrand F."/>
            <person name="Pallen M.J."/>
        </authorList>
    </citation>
    <scope>NUCLEOTIDE SEQUENCE</scope>
    <source>
        <strain evidence="9">11167</strain>
    </source>
</reference>
<evidence type="ECO:0000256" key="7">
    <source>
        <dbReference type="RuleBase" id="RU363032"/>
    </source>
</evidence>
<dbReference type="EMBL" id="JADIMU010000015">
    <property type="protein sequence ID" value="MBO8442523.1"/>
    <property type="molecule type" value="Genomic_DNA"/>
</dbReference>
<dbReference type="GO" id="GO:0005886">
    <property type="term" value="C:plasma membrane"/>
    <property type="evidence" value="ECO:0007669"/>
    <property type="project" value="UniProtKB-SubCell"/>
</dbReference>
<feature type="domain" description="ABC transmembrane type-1" evidence="8">
    <location>
        <begin position="69"/>
        <end position="258"/>
    </location>
</feature>
<accession>A0A9D9E9E3</accession>
<dbReference type="GO" id="GO:0055085">
    <property type="term" value="P:transmembrane transport"/>
    <property type="evidence" value="ECO:0007669"/>
    <property type="project" value="InterPro"/>
</dbReference>
<keyword evidence="5 7" id="KW-1133">Transmembrane helix</keyword>
<evidence type="ECO:0000256" key="4">
    <source>
        <dbReference type="ARBA" id="ARBA00022692"/>
    </source>
</evidence>
<feature type="transmembrane region" description="Helical" evidence="7">
    <location>
        <begin position="7"/>
        <end position="29"/>
    </location>
</feature>
<organism evidence="9 10">
    <name type="scientific">Candidatus Aphodenecus pullistercoris</name>
    <dbReference type="NCBI Taxonomy" id="2840669"/>
    <lineage>
        <taxon>Bacteria</taxon>
        <taxon>Pseudomonadati</taxon>
        <taxon>Spirochaetota</taxon>
        <taxon>Spirochaetia</taxon>
        <taxon>Spirochaetales</taxon>
        <taxon>Candidatus Aphodenecus</taxon>
    </lineage>
</organism>
<dbReference type="PROSITE" id="PS50928">
    <property type="entry name" value="ABC_TM1"/>
    <property type="match status" value="1"/>
</dbReference>
<comment type="similarity">
    <text evidence="7">Belongs to the binding-protein-dependent transport system permease family.</text>
</comment>
<evidence type="ECO:0000256" key="6">
    <source>
        <dbReference type="ARBA" id="ARBA00023136"/>
    </source>
</evidence>
<keyword evidence="2 7" id="KW-0813">Transport</keyword>
<dbReference type="SUPFAM" id="SSF161098">
    <property type="entry name" value="MetI-like"/>
    <property type="match status" value="1"/>
</dbReference>
<dbReference type="PANTHER" id="PTHR43386:SF25">
    <property type="entry name" value="PEPTIDE ABC TRANSPORTER PERMEASE PROTEIN"/>
    <property type="match status" value="1"/>
</dbReference>
<reference evidence="9" key="1">
    <citation type="submission" date="2020-10" db="EMBL/GenBank/DDBJ databases">
        <authorList>
            <person name="Gilroy R."/>
        </authorList>
    </citation>
    <scope>NUCLEOTIDE SEQUENCE</scope>
    <source>
        <strain evidence="9">11167</strain>
    </source>
</reference>
<evidence type="ECO:0000256" key="2">
    <source>
        <dbReference type="ARBA" id="ARBA00022448"/>
    </source>
</evidence>
<keyword evidence="3" id="KW-1003">Cell membrane</keyword>
<evidence type="ECO:0000313" key="9">
    <source>
        <dbReference type="EMBL" id="MBO8442523.1"/>
    </source>
</evidence>
<gene>
    <name evidence="9" type="ORF">IAC42_02000</name>
</gene>
<proteinExistence type="inferred from homology"/>
<comment type="caution">
    <text evidence="9">The sequence shown here is derived from an EMBL/GenBank/DDBJ whole genome shotgun (WGS) entry which is preliminary data.</text>
</comment>
<dbReference type="InterPro" id="IPR035906">
    <property type="entry name" value="MetI-like_sf"/>
</dbReference>
<dbReference type="Proteomes" id="UP000823633">
    <property type="component" value="Unassembled WGS sequence"/>
</dbReference>
<sequence>MRRKPSLALVIGLAATLFFVLMSLLSLVYTPYGPEAMDLSARFAAPSASHLLGCDHFGRDMLSRIMTGTRTALFSALISVVTGSAVGILIALAAAFCPPFASAILMRLTDALMAFPTVLSAMTLAAVLGKGLVPSMVAIAMAMVPTFARLSYSMILETREAGHVKAARSYGASKLRLAFVHILPALAGRLVTQLTASIGGAILLESSLSFLGLGIQPPQASLGMMLSEARAYVLTHPWQALPAGIVLCLLVLAFNLLGDALAERFTQGGR</sequence>
<dbReference type="CDD" id="cd06261">
    <property type="entry name" value="TM_PBP2"/>
    <property type="match status" value="1"/>
</dbReference>
<dbReference type="Gene3D" id="1.10.3720.10">
    <property type="entry name" value="MetI-like"/>
    <property type="match status" value="1"/>
</dbReference>
<feature type="transmembrane region" description="Helical" evidence="7">
    <location>
        <begin position="72"/>
        <end position="96"/>
    </location>
</feature>
<dbReference type="PANTHER" id="PTHR43386">
    <property type="entry name" value="OLIGOPEPTIDE TRANSPORT SYSTEM PERMEASE PROTEIN APPC"/>
    <property type="match status" value="1"/>
</dbReference>